<evidence type="ECO:0000256" key="2">
    <source>
        <dbReference type="SAM" id="MobiDB-lite"/>
    </source>
</evidence>
<feature type="compositionally biased region" description="Basic and acidic residues" evidence="2">
    <location>
        <begin position="188"/>
        <end position="209"/>
    </location>
</feature>
<feature type="domain" description="AB hydrolase-1" evidence="3">
    <location>
        <begin position="72"/>
        <end position="170"/>
    </location>
</feature>
<dbReference type="GO" id="GO:0016787">
    <property type="term" value="F:hydrolase activity"/>
    <property type="evidence" value="ECO:0007669"/>
    <property type="project" value="UniProtKB-KW"/>
</dbReference>
<reference evidence="4" key="1">
    <citation type="journal article" date="2020" name="mSystems">
        <title>Genome- and Community-Level Interaction Insights into Carbon Utilization and Element Cycling Functions of Hydrothermarchaeota in Hydrothermal Sediment.</title>
        <authorList>
            <person name="Zhou Z."/>
            <person name="Liu Y."/>
            <person name="Xu W."/>
            <person name="Pan J."/>
            <person name="Luo Z.H."/>
            <person name="Li M."/>
        </authorList>
    </citation>
    <scope>NUCLEOTIDE SEQUENCE [LARGE SCALE GENOMIC DNA]</scope>
    <source>
        <strain evidence="4">SpSt-8</strain>
    </source>
</reference>
<evidence type="ECO:0000256" key="1">
    <source>
        <dbReference type="ARBA" id="ARBA00038115"/>
    </source>
</evidence>
<proteinExistence type="inferred from homology"/>
<dbReference type="SUPFAM" id="SSF53474">
    <property type="entry name" value="alpha/beta-Hydrolases"/>
    <property type="match status" value="1"/>
</dbReference>
<organism evidence="4">
    <name type="scientific">Thermofilum pendens</name>
    <dbReference type="NCBI Taxonomy" id="2269"/>
    <lineage>
        <taxon>Archaea</taxon>
        <taxon>Thermoproteota</taxon>
        <taxon>Thermoprotei</taxon>
        <taxon>Thermofilales</taxon>
        <taxon>Thermofilaceae</taxon>
        <taxon>Thermofilum</taxon>
    </lineage>
</organism>
<comment type="caution">
    <text evidence="4">The sequence shown here is derived from an EMBL/GenBank/DDBJ whole genome shotgun (WGS) entry which is preliminary data.</text>
</comment>
<dbReference type="Gene3D" id="3.40.50.1820">
    <property type="entry name" value="alpha/beta hydrolase"/>
    <property type="match status" value="1"/>
</dbReference>
<accession>A0A7C3WVE0</accession>
<dbReference type="Pfam" id="PF00561">
    <property type="entry name" value="Abhydrolase_1"/>
    <property type="match status" value="1"/>
</dbReference>
<dbReference type="InterPro" id="IPR050261">
    <property type="entry name" value="FrsA_esterase"/>
</dbReference>
<name>A0A7C3WVE0_THEPE</name>
<dbReference type="InterPro" id="IPR000073">
    <property type="entry name" value="AB_hydrolase_1"/>
</dbReference>
<evidence type="ECO:0000259" key="3">
    <source>
        <dbReference type="Pfam" id="PF00561"/>
    </source>
</evidence>
<evidence type="ECO:0000313" key="4">
    <source>
        <dbReference type="EMBL" id="HGB25087.1"/>
    </source>
</evidence>
<gene>
    <name evidence="4" type="ORF">ENV88_03415</name>
</gene>
<protein>
    <submittedName>
        <fullName evidence="4">Alpha/beta fold hydrolase</fullName>
    </submittedName>
</protein>
<feature type="region of interest" description="Disordered" evidence="2">
    <location>
        <begin position="175"/>
        <end position="214"/>
    </location>
</feature>
<comment type="similarity">
    <text evidence="1">Belongs to the AB hydrolase superfamily. FUS2 hydrolase family.</text>
</comment>
<keyword evidence="4" id="KW-0378">Hydrolase</keyword>
<dbReference type="PANTHER" id="PTHR22946">
    <property type="entry name" value="DIENELACTONE HYDROLASE DOMAIN-CONTAINING PROTEIN-RELATED"/>
    <property type="match status" value="1"/>
</dbReference>
<dbReference type="InterPro" id="IPR029058">
    <property type="entry name" value="AB_hydrolase_fold"/>
</dbReference>
<dbReference type="EMBL" id="DTIB01000077">
    <property type="protein sequence ID" value="HGB25087.1"/>
    <property type="molecule type" value="Genomic_DNA"/>
</dbReference>
<sequence length="225" mass="23858">MNQEEKKRVDRKLVAALAALLLSVLLALSSAATARSLLFQGVQLEEVYVAGPDGARLRCLVYKPLGSAGKLPAVLVVHGLGGSSDTMNAISTELARNGVLVLALNYRGHDGSEGGVNYIGDPITAPNISNDLIAAVRYLAERDDVDAGRIGAVGYSMGSRAVLRLALLVPTVSPRSDDRPVRRLGAGRCEHDLPEEPADHRGQQRHDHAALSGRASLQLCDAGRR</sequence>
<dbReference type="AlphaFoldDB" id="A0A7C3WVE0"/>